<name>A0ABV8IRC4_9ACTN</name>
<accession>A0ABV8IRC4</accession>
<dbReference type="RefSeq" id="WP_378067695.1">
    <property type="nucleotide sequence ID" value="NZ_JBHSBL010000016.1"/>
</dbReference>
<comment type="caution">
    <text evidence="2">The sequence shown here is derived from an EMBL/GenBank/DDBJ whole genome shotgun (WGS) entry which is preliminary data.</text>
</comment>
<dbReference type="Proteomes" id="UP001595867">
    <property type="component" value="Unassembled WGS sequence"/>
</dbReference>
<evidence type="ECO:0000313" key="2">
    <source>
        <dbReference type="EMBL" id="MFC4066722.1"/>
    </source>
</evidence>
<dbReference type="InterPro" id="IPR032584">
    <property type="entry name" value="DUF4913"/>
</dbReference>
<reference evidence="3" key="1">
    <citation type="journal article" date="2019" name="Int. J. Syst. Evol. Microbiol.">
        <title>The Global Catalogue of Microorganisms (GCM) 10K type strain sequencing project: providing services to taxonomists for standard genome sequencing and annotation.</title>
        <authorList>
            <consortium name="The Broad Institute Genomics Platform"/>
            <consortium name="The Broad Institute Genome Sequencing Center for Infectious Disease"/>
            <person name="Wu L."/>
            <person name="Ma J."/>
        </authorList>
    </citation>
    <scope>NUCLEOTIDE SEQUENCE [LARGE SCALE GENOMIC DNA]</scope>
    <source>
        <strain evidence="3">TBRC 5832</strain>
    </source>
</reference>
<protein>
    <submittedName>
        <fullName evidence="2">DUF4913 domain-containing protein</fullName>
    </submittedName>
</protein>
<dbReference type="Pfam" id="PF16259">
    <property type="entry name" value="DUF4913"/>
    <property type="match status" value="1"/>
</dbReference>
<evidence type="ECO:0000313" key="3">
    <source>
        <dbReference type="Proteomes" id="UP001595867"/>
    </source>
</evidence>
<sequence length="173" mass="19166">MTTPDPAERAGSAAIPDLATLLDQMTGRAPEPPPTPAVDKPPDDGAPTAPMFSDVDSFMRHYLAPVVERRVTQGAANGVNWCPWWWKHPEAISRLYALWRAWETLRVADPDTGMSIWWRDHFDNHFAVLTGEYGPFSKCAPDRGHVDTTPLPVEPAPAEVLAQLPDFEVRGRG</sequence>
<keyword evidence="3" id="KW-1185">Reference proteome</keyword>
<organism evidence="2 3">
    <name type="scientific">Actinoplanes subglobosus</name>
    <dbReference type="NCBI Taxonomy" id="1547892"/>
    <lineage>
        <taxon>Bacteria</taxon>
        <taxon>Bacillati</taxon>
        <taxon>Actinomycetota</taxon>
        <taxon>Actinomycetes</taxon>
        <taxon>Micromonosporales</taxon>
        <taxon>Micromonosporaceae</taxon>
        <taxon>Actinoplanes</taxon>
    </lineage>
</organism>
<gene>
    <name evidence="2" type="ORF">ACFO0C_17430</name>
</gene>
<proteinExistence type="predicted"/>
<feature type="region of interest" description="Disordered" evidence="1">
    <location>
        <begin position="22"/>
        <end position="50"/>
    </location>
</feature>
<evidence type="ECO:0000256" key="1">
    <source>
        <dbReference type="SAM" id="MobiDB-lite"/>
    </source>
</evidence>
<dbReference type="EMBL" id="JBHSBL010000016">
    <property type="protein sequence ID" value="MFC4066722.1"/>
    <property type="molecule type" value="Genomic_DNA"/>
</dbReference>